<dbReference type="RefSeq" id="WP_124330693.1">
    <property type="nucleotide sequence ID" value="NZ_BEXT01000001.1"/>
</dbReference>
<dbReference type="InterPro" id="IPR054204">
    <property type="entry name" value="DUF6909"/>
</dbReference>
<reference evidence="2" key="1">
    <citation type="submission" date="2017-11" db="EMBL/GenBank/DDBJ databases">
        <authorList>
            <person name="Watanabe M."/>
            <person name="Kojima H."/>
        </authorList>
    </citation>
    <scope>NUCLEOTIDE SEQUENCE [LARGE SCALE GENOMIC DNA]</scope>
    <source>
        <strain evidence="2">Tokyo 01</strain>
    </source>
</reference>
<dbReference type="OrthoDB" id="9776951at2"/>
<accession>A0A401G352</accession>
<proteinExistence type="predicted"/>
<dbReference type="Proteomes" id="UP000288096">
    <property type="component" value="Unassembled WGS sequence"/>
</dbReference>
<comment type="caution">
    <text evidence="1">The sequence shown here is derived from an EMBL/GenBank/DDBJ whole genome shotgun (WGS) entry which is preliminary data.</text>
</comment>
<evidence type="ECO:0000313" key="1">
    <source>
        <dbReference type="EMBL" id="GBC63646.1"/>
    </source>
</evidence>
<sequence length="555" mass="63147">MQDLTYAQKARLAVRSFQTIAHALALKGYYRPSEKMGQSLAESLENLSPEIYGSMNDPRVVELSGLEYVIDRLPRGIEECTRIILTEEEEFDNHIFEKIEPLRRRRTCYRISKKEMCFTITRGLSEIYDILTHLTFLNSEAAKIHRRMQDESGARTVEWNELEKTVQRIDTLTARELEQAIWNLSIILGRPYHQTRASFASFEKNKQERKGNNGLFSLICHLGKRVEEEQNARENALIIYLTPSLMNIIGHQKYGEKWAYDIKKRLRILNLHERPLHIISANLHSVVNLIYGYGAMQQAEEDLYEFILRIRDHREEIRRYAGANGFYDHPDRSGTHIDCQVIDTARIGSVPFHPGLRFSIPESGGEKPVFLVMDYAFGIQAFEVMDNLLTPFDEDEHRIPMDVRSVSVMGKAGILTGQKGDIMLANAHVIEGTSDNYIFQNDLKPEDFDSDVAVHAGPMITVLGTSLQNRAMLKKFRSSWNTVGLEMEGGHYQRAISAAIIKGHISDAVKVRYAYYASDNPLASGQTLAAGEMGDEGVRPTYMVTKVILEKILAG</sequence>
<gene>
    <name evidence="1" type="ORF">DENIS_4644</name>
</gene>
<dbReference type="AlphaFoldDB" id="A0A401G352"/>
<organism evidence="1 2">
    <name type="scientific">Desulfonema ishimotonii</name>
    <dbReference type="NCBI Taxonomy" id="45657"/>
    <lineage>
        <taxon>Bacteria</taxon>
        <taxon>Pseudomonadati</taxon>
        <taxon>Thermodesulfobacteriota</taxon>
        <taxon>Desulfobacteria</taxon>
        <taxon>Desulfobacterales</taxon>
        <taxon>Desulfococcaceae</taxon>
        <taxon>Desulfonema</taxon>
    </lineage>
</organism>
<keyword evidence="2" id="KW-1185">Reference proteome</keyword>
<dbReference type="EMBL" id="BEXT01000001">
    <property type="protein sequence ID" value="GBC63646.1"/>
    <property type="molecule type" value="Genomic_DNA"/>
</dbReference>
<reference evidence="2" key="2">
    <citation type="submission" date="2019-01" db="EMBL/GenBank/DDBJ databases">
        <title>Genome sequence of Desulfonema ishimotonii strain Tokyo 01.</title>
        <authorList>
            <person name="Fukui M."/>
        </authorList>
    </citation>
    <scope>NUCLEOTIDE SEQUENCE [LARGE SCALE GENOMIC DNA]</scope>
    <source>
        <strain evidence="2">Tokyo 01</strain>
    </source>
</reference>
<dbReference type="Pfam" id="PF21850">
    <property type="entry name" value="DUF6909"/>
    <property type="match status" value="2"/>
</dbReference>
<evidence type="ECO:0000313" key="2">
    <source>
        <dbReference type="Proteomes" id="UP000288096"/>
    </source>
</evidence>
<name>A0A401G352_9BACT</name>
<protein>
    <submittedName>
        <fullName evidence="1">Uncharacterized protein</fullName>
    </submittedName>
</protein>